<gene>
    <name evidence="1" type="ORF">GCM10008027_44600</name>
</gene>
<dbReference type="Proteomes" id="UP000638462">
    <property type="component" value="Unassembled WGS sequence"/>
</dbReference>
<dbReference type="EMBL" id="BMIT01000038">
    <property type="protein sequence ID" value="GGF14869.1"/>
    <property type="molecule type" value="Genomic_DNA"/>
</dbReference>
<evidence type="ECO:0000313" key="1">
    <source>
        <dbReference type="EMBL" id="GGF14869.1"/>
    </source>
</evidence>
<reference evidence="2" key="1">
    <citation type="journal article" date="2019" name="Int. J. Syst. Evol. Microbiol.">
        <title>The Global Catalogue of Microorganisms (GCM) 10K type strain sequencing project: providing services to taxonomists for standard genome sequencing and annotation.</title>
        <authorList>
            <consortium name="The Broad Institute Genomics Platform"/>
            <consortium name="The Broad Institute Genome Sequencing Center for Infectious Disease"/>
            <person name="Wu L."/>
            <person name="Ma J."/>
        </authorList>
    </citation>
    <scope>NUCLEOTIDE SEQUENCE [LARGE SCALE GENOMIC DNA]</scope>
    <source>
        <strain evidence="2">CGMCC 1.15394</strain>
    </source>
</reference>
<organism evidence="1 2">
    <name type="scientific">Pseudoalteromonas gelatinilytica</name>
    <dbReference type="NCBI Taxonomy" id="1703256"/>
    <lineage>
        <taxon>Bacteria</taxon>
        <taxon>Pseudomonadati</taxon>
        <taxon>Pseudomonadota</taxon>
        <taxon>Gammaproteobacteria</taxon>
        <taxon>Alteromonadales</taxon>
        <taxon>Pseudoalteromonadaceae</taxon>
        <taxon>Pseudoalteromonas</taxon>
    </lineage>
</organism>
<protein>
    <submittedName>
        <fullName evidence="1">Uncharacterized protein</fullName>
    </submittedName>
</protein>
<dbReference type="RefSeq" id="WP_188731839.1">
    <property type="nucleotide sequence ID" value="NZ_BMIT01000038.1"/>
</dbReference>
<comment type="caution">
    <text evidence="1">The sequence shown here is derived from an EMBL/GenBank/DDBJ whole genome shotgun (WGS) entry which is preliminary data.</text>
</comment>
<name>A0ABQ1UD46_9GAMM</name>
<accession>A0ABQ1UD46</accession>
<keyword evidence="2" id="KW-1185">Reference proteome</keyword>
<sequence length="70" mass="8259">MSKNKFFGWLGKALTVIFFFADDEEERTRKEKKDLERFSDGVGGYNISGEHMTHEEAKFHKDFHGTDHDY</sequence>
<proteinExistence type="predicted"/>
<evidence type="ECO:0000313" key="2">
    <source>
        <dbReference type="Proteomes" id="UP000638462"/>
    </source>
</evidence>